<dbReference type="RefSeq" id="WP_268004814.1">
    <property type="nucleotide sequence ID" value="NZ_BSUT01000001.1"/>
</dbReference>
<proteinExistence type="predicted"/>
<dbReference type="Proteomes" id="UP001164761">
    <property type="component" value="Chromosome"/>
</dbReference>
<feature type="compositionally biased region" description="Basic residues" evidence="1">
    <location>
        <begin position="53"/>
        <end position="64"/>
    </location>
</feature>
<organism evidence="2 3">
    <name type="scientific">Alicyclobacillus fastidiosus</name>
    <dbReference type="NCBI Taxonomy" id="392011"/>
    <lineage>
        <taxon>Bacteria</taxon>
        <taxon>Bacillati</taxon>
        <taxon>Bacillota</taxon>
        <taxon>Bacilli</taxon>
        <taxon>Bacillales</taxon>
        <taxon>Alicyclobacillaceae</taxon>
        <taxon>Alicyclobacillus</taxon>
    </lineage>
</organism>
<dbReference type="EMBL" id="CP104067">
    <property type="protein sequence ID" value="WAH40915.1"/>
    <property type="molecule type" value="Genomic_DNA"/>
</dbReference>
<dbReference type="Pfam" id="PF14168">
    <property type="entry name" value="YjzC"/>
    <property type="match status" value="1"/>
</dbReference>
<reference evidence="2" key="1">
    <citation type="submission" date="2022-08" db="EMBL/GenBank/DDBJ databases">
        <title>Alicyclobacillus fastidiosus DSM 17978, complete genome.</title>
        <authorList>
            <person name="Wang Q."/>
            <person name="Cai R."/>
            <person name="Wang Z."/>
        </authorList>
    </citation>
    <scope>NUCLEOTIDE SEQUENCE</scope>
    <source>
        <strain evidence="2">DSM 17978</strain>
    </source>
</reference>
<protein>
    <submittedName>
        <fullName evidence="2">YjzC family protein</fullName>
    </submittedName>
</protein>
<dbReference type="InterPro" id="IPR025549">
    <property type="entry name" value="YjzC"/>
</dbReference>
<name>A0ABY6ZDW2_9BACL</name>
<gene>
    <name evidence="2" type="ORF">NZD89_21900</name>
</gene>
<accession>A0ABY6ZDW2</accession>
<keyword evidence="3" id="KW-1185">Reference proteome</keyword>
<evidence type="ECO:0000256" key="1">
    <source>
        <dbReference type="SAM" id="MobiDB-lite"/>
    </source>
</evidence>
<evidence type="ECO:0000313" key="2">
    <source>
        <dbReference type="EMBL" id="WAH40915.1"/>
    </source>
</evidence>
<sequence length="64" mass="7523">MGEWSEFNPGYEVPNTGVYIEVGEHPDSEDLHAPQRVHLHKGDKFPRTTNGNRKWRRIKTNKQH</sequence>
<evidence type="ECO:0000313" key="3">
    <source>
        <dbReference type="Proteomes" id="UP001164761"/>
    </source>
</evidence>
<feature type="region of interest" description="Disordered" evidence="1">
    <location>
        <begin position="41"/>
        <end position="64"/>
    </location>
</feature>